<dbReference type="SUPFAM" id="SSF52058">
    <property type="entry name" value="L domain-like"/>
    <property type="match status" value="1"/>
</dbReference>
<reference evidence="2 3" key="1">
    <citation type="submission" date="2018-04" db="EMBL/GenBank/DDBJ databases">
        <authorList>
            <person name="Zhang X."/>
            <person name="Yuan J."/>
            <person name="Li F."/>
            <person name="Xiang J."/>
        </authorList>
    </citation>
    <scope>NUCLEOTIDE SEQUENCE [LARGE SCALE GENOMIC DNA]</scope>
    <source>
        <tissue evidence="2">Muscle</tissue>
    </source>
</reference>
<dbReference type="AlphaFoldDB" id="A0A423TDB8"/>
<name>A0A423TDB8_PENVA</name>
<dbReference type="Gene3D" id="3.80.10.10">
    <property type="entry name" value="Ribonuclease Inhibitor"/>
    <property type="match status" value="1"/>
</dbReference>
<gene>
    <name evidence="2" type="ORF">C7M84_007029</name>
</gene>
<dbReference type="EMBL" id="QCYY01001891">
    <property type="protein sequence ID" value="ROT74459.1"/>
    <property type="molecule type" value="Genomic_DNA"/>
</dbReference>
<dbReference type="Proteomes" id="UP000283509">
    <property type="component" value="Unassembled WGS sequence"/>
</dbReference>
<sequence>MKTQVLLLAVLLAHAAVGWGLTPSLSSLLENSACDYNDLENIVDCSAVEDVSEVTDAMNILSEAGFNDFGSFLLSDNPRVTSLPEDLFGDVQFRRIAITNNANLVIEKDFLGAARDVVLQIDLSSPQMASIPPLRSSSVTKYTQNAEALEHISKDALAGMPNLESLTLKKAGNNQNGLTIDFGAFATLKKLEALDMEGSRLSGFNVTSGAFHFDSPALKTVQLGGIYMANVFPSSFEGFTADTTLTLMLNYPITIGNFFNVFNSGASVVVQETTPCSCNLAWIRLSSFLQQASISCIVRQDFVSLANVPESSFLHCCGA</sequence>
<organism evidence="2 3">
    <name type="scientific">Penaeus vannamei</name>
    <name type="common">Whiteleg shrimp</name>
    <name type="synonym">Litopenaeus vannamei</name>
    <dbReference type="NCBI Taxonomy" id="6689"/>
    <lineage>
        <taxon>Eukaryota</taxon>
        <taxon>Metazoa</taxon>
        <taxon>Ecdysozoa</taxon>
        <taxon>Arthropoda</taxon>
        <taxon>Crustacea</taxon>
        <taxon>Multicrustacea</taxon>
        <taxon>Malacostraca</taxon>
        <taxon>Eumalacostraca</taxon>
        <taxon>Eucarida</taxon>
        <taxon>Decapoda</taxon>
        <taxon>Dendrobranchiata</taxon>
        <taxon>Penaeoidea</taxon>
        <taxon>Penaeidae</taxon>
        <taxon>Penaeus</taxon>
    </lineage>
</organism>
<evidence type="ECO:0000256" key="1">
    <source>
        <dbReference type="SAM" id="SignalP"/>
    </source>
</evidence>
<feature type="chain" id="PRO_5019534316" description="Oplophorus-luciferin 2-monooxygenase non-catalytic subunit" evidence="1">
    <location>
        <begin position="21"/>
        <end position="319"/>
    </location>
</feature>
<dbReference type="InterPro" id="IPR032675">
    <property type="entry name" value="LRR_dom_sf"/>
</dbReference>
<keyword evidence="3" id="KW-1185">Reference proteome</keyword>
<proteinExistence type="predicted"/>
<keyword evidence="1" id="KW-0732">Signal</keyword>
<feature type="signal peptide" evidence="1">
    <location>
        <begin position="1"/>
        <end position="20"/>
    </location>
</feature>
<comment type="caution">
    <text evidence="2">The sequence shown here is derived from an EMBL/GenBank/DDBJ whole genome shotgun (WGS) entry which is preliminary data.</text>
</comment>
<evidence type="ECO:0000313" key="3">
    <source>
        <dbReference type="Proteomes" id="UP000283509"/>
    </source>
</evidence>
<evidence type="ECO:0000313" key="2">
    <source>
        <dbReference type="EMBL" id="ROT74459.1"/>
    </source>
</evidence>
<evidence type="ECO:0008006" key="4">
    <source>
        <dbReference type="Google" id="ProtNLM"/>
    </source>
</evidence>
<dbReference type="OrthoDB" id="6352308at2759"/>
<reference evidence="2 3" key="2">
    <citation type="submission" date="2019-01" db="EMBL/GenBank/DDBJ databases">
        <title>The decoding of complex shrimp genome reveals the adaptation for benthos swimmer, frequently molting mechanism and breeding impact on genome.</title>
        <authorList>
            <person name="Sun Y."/>
            <person name="Gao Y."/>
            <person name="Yu Y."/>
        </authorList>
    </citation>
    <scope>NUCLEOTIDE SEQUENCE [LARGE SCALE GENOMIC DNA]</scope>
    <source>
        <tissue evidence="2">Muscle</tissue>
    </source>
</reference>
<accession>A0A423TDB8</accession>
<protein>
    <recommendedName>
        <fullName evidence="4">Oplophorus-luciferin 2-monooxygenase non-catalytic subunit</fullName>
    </recommendedName>
</protein>